<dbReference type="GO" id="GO:0000271">
    <property type="term" value="P:polysaccharide biosynthetic process"/>
    <property type="evidence" value="ECO:0007669"/>
    <property type="project" value="InterPro"/>
</dbReference>
<evidence type="ECO:0000256" key="7">
    <source>
        <dbReference type="ARBA" id="ARBA00047343"/>
    </source>
</evidence>
<dbReference type="HOGENOM" id="CLU_035527_1_0_3"/>
<feature type="domain" description="Nucleotidyl transferase" evidence="9">
    <location>
        <begin position="11"/>
        <end position="295"/>
    </location>
</feature>
<dbReference type="GO" id="GO:0005525">
    <property type="term" value="F:GTP binding"/>
    <property type="evidence" value="ECO:0007669"/>
    <property type="project" value="UniProtKB-KW"/>
</dbReference>
<dbReference type="PANTHER" id="PTHR46390">
    <property type="entry name" value="MANNOSE-1-PHOSPHATE GUANYLYLTRANSFERASE"/>
    <property type="match status" value="1"/>
</dbReference>
<organism evidence="12 13">
    <name type="scientific">Parasynechococcus marenigrum (strain WH8102)</name>
    <dbReference type="NCBI Taxonomy" id="84588"/>
    <lineage>
        <taxon>Bacteria</taxon>
        <taxon>Bacillati</taxon>
        <taxon>Cyanobacteriota</taxon>
        <taxon>Cyanophyceae</taxon>
        <taxon>Synechococcales</taxon>
        <taxon>Prochlorococcaceae</taxon>
        <taxon>Parasynechococcus</taxon>
        <taxon>Parasynechococcus marenigrum</taxon>
    </lineage>
</organism>
<dbReference type="Gene3D" id="3.90.550.10">
    <property type="entry name" value="Spore Coat Polysaccharide Biosynthesis Protein SpsA, Chain A"/>
    <property type="match status" value="1"/>
</dbReference>
<dbReference type="InterPro" id="IPR005835">
    <property type="entry name" value="NTP_transferase_dom"/>
</dbReference>
<evidence type="ECO:0000259" key="11">
    <source>
        <dbReference type="Pfam" id="PF22640"/>
    </source>
</evidence>
<dbReference type="Pfam" id="PF22640">
    <property type="entry name" value="ManC_GMP_beta-helix"/>
    <property type="match status" value="1"/>
</dbReference>
<dbReference type="GO" id="GO:0004475">
    <property type="term" value="F:mannose-1-phosphate guanylyltransferase (GTP) activity"/>
    <property type="evidence" value="ECO:0007669"/>
    <property type="project" value="UniProtKB-EC"/>
</dbReference>
<dbReference type="InterPro" id="IPR006375">
    <property type="entry name" value="Man1P_GuaTrfase/Man6P_Isoase"/>
</dbReference>
<dbReference type="PANTHER" id="PTHR46390:SF1">
    <property type="entry name" value="MANNOSE-1-PHOSPHATE GUANYLYLTRANSFERASE"/>
    <property type="match status" value="1"/>
</dbReference>
<dbReference type="SUPFAM" id="SSF53448">
    <property type="entry name" value="Nucleotide-diphospho-sugar transferases"/>
    <property type="match status" value="1"/>
</dbReference>
<keyword evidence="3 12" id="KW-0808">Transferase</keyword>
<keyword evidence="4 12" id="KW-0548">Nucleotidyltransferase</keyword>
<keyword evidence="13" id="KW-1185">Reference proteome</keyword>
<dbReference type="Pfam" id="PF01050">
    <property type="entry name" value="MannoseP_isomer"/>
    <property type="match status" value="1"/>
</dbReference>
<dbReference type="STRING" id="84588.SYNW0148"/>
<dbReference type="eggNOG" id="COG0836">
    <property type="taxonomic scope" value="Bacteria"/>
</dbReference>
<feature type="domain" description="Mannose-6-phosphate isomerase type II C-terminal" evidence="10">
    <location>
        <begin position="365"/>
        <end position="476"/>
    </location>
</feature>
<dbReference type="RefSeq" id="WP_011127024.1">
    <property type="nucleotide sequence ID" value="NC_005070.1"/>
</dbReference>
<dbReference type="InterPro" id="IPR051161">
    <property type="entry name" value="Mannose-6P_isomerase_type2"/>
</dbReference>
<evidence type="ECO:0000259" key="9">
    <source>
        <dbReference type="Pfam" id="PF00483"/>
    </source>
</evidence>
<evidence type="ECO:0000313" key="12">
    <source>
        <dbReference type="EMBL" id="CAE06663.1"/>
    </source>
</evidence>
<gene>
    <name evidence="12" type="primary">manC</name>
    <name evidence="12" type="ordered locus">SYNW0148</name>
</gene>
<reference evidence="12 13" key="1">
    <citation type="journal article" date="2003" name="Nature">
        <title>The genome of a motile marine Synechococcus.</title>
        <authorList>
            <person name="Palenik B."/>
            <person name="Brahamsha B."/>
            <person name="Larimer F."/>
            <person name="Land M."/>
            <person name="Hauser L."/>
            <person name="Chain P."/>
            <person name="Lamerdin J."/>
            <person name="Regala W."/>
            <person name="Allen E.A."/>
            <person name="McCarren J."/>
            <person name="Paulsen I."/>
            <person name="Dufresne A."/>
            <person name="Partensky F."/>
            <person name="Webb E."/>
            <person name="Waterbury J."/>
        </authorList>
    </citation>
    <scope>NUCLEOTIDE SEQUENCE [LARGE SCALE GENOMIC DNA]</scope>
    <source>
        <strain evidence="12 13">WH8102</strain>
    </source>
</reference>
<feature type="domain" description="MannoseP isomerase/GMP-like beta-helix" evidence="11">
    <location>
        <begin position="304"/>
        <end position="358"/>
    </location>
</feature>
<accession>Q7U9V5</accession>
<evidence type="ECO:0000256" key="6">
    <source>
        <dbReference type="ARBA" id="ARBA00023134"/>
    </source>
</evidence>
<protein>
    <recommendedName>
        <fullName evidence="2">mannose-1-phosphate guanylyltransferase</fullName>
        <ecNumber evidence="2">2.7.7.13</ecNumber>
    </recommendedName>
</protein>
<dbReference type="Proteomes" id="UP000001422">
    <property type="component" value="Chromosome"/>
</dbReference>
<evidence type="ECO:0000259" key="10">
    <source>
        <dbReference type="Pfam" id="PF01050"/>
    </source>
</evidence>
<dbReference type="InterPro" id="IPR049577">
    <property type="entry name" value="GMPP_N"/>
</dbReference>
<proteinExistence type="inferred from homology"/>
<dbReference type="FunFam" id="2.60.120.10:FF:000032">
    <property type="entry name" value="Mannose-1-phosphate guanylyltransferase/mannose-6-phosphate isomerase"/>
    <property type="match status" value="1"/>
</dbReference>
<evidence type="ECO:0000256" key="1">
    <source>
        <dbReference type="ARBA" id="ARBA00006115"/>
    </source>
</evidence>
<dbReference type="FunFam" id="3.90.550.10:FF:000046">
    <property type="entry name" value="Mannose-1-phosphate guanylyltransferase (GDP)"/>
    <property type="match status" value="1"/>
</dbReference>
<sequence length="489" mass="53608">MHSVASTPLIPVILCGGTGTRLWPLSRASYPKQYWPLSGEGDATLMQQTQQRLEGLNGLEAPLLICNEDHRFIVAEQMRQIGVEPNAILLEPMGRNTAPAVTVAALQATAGGQDPLLLVLAADHLIRDAKQFRQAVDAGRSAAEAGRLVTFGIVPTAPETGYGYIEAAEPFSGGSLREVPIARFVEKPDRATAEQFLATGRFTWNSGMFLFRASAMLAELERLAPEVVSCCRAALEQDAADLDFLRLEREAFAKCPNVAIDVAVMEKTELGSVLPLDAGWSDVGSWSALWETADRDVDGNVLQGRVINKGSRNCYLRSEHRLVVGLGVENLVVVETDDAVLIADRSKAQEIKSVVKQLEADGSPEGKAHRKIYRPWGAYTGVTEGNRWQVKRISVNPGSSLSLQMHHHRAEHWVVVKGTALVERDGDQQLVGENQSTYIPMGCKHRLSNPGRIPVELIEVQSGEYLGEDDIVRFEDRYGRSDQRIPVQS</sequence>
<dbReference type="InterPro" id="IPR054566">
    <property type="entry name" value="ManC/GMP-like_b-helix"/>
</dbReference>
<evidence type="ECO:0000256" key="4">
    <source>
        <dbReference type="ARBA" id="ARBA00022695"/>
    </source>
</evidence>
<dbReference type="InterPro" id="IPR001538">
    <property type="entry name" value="Man6P_isomerase-2_C"/>
</dbReference>
<dbReference type="Gene3D" id="2.60.120.10">
    <property type="entry name" value="Jelly Rolls"/>
    <property type="match status" value="1"/>
</dbReference>
<dbReference type="CDD" id="cd02213">
    <property type="entry name" value="cupin_PMI_typeII_C"/>
    <property type="match status" value="1"/>
</dbReference>
<dbReference type="InterPro" id="IPR014710">
    <property type="entry name" value="RmlC-like_jellyroll"/>
</dbReference>
<dbReference type="InterPro" id="IPR029044">
    <property type="entry name" value="Nucleotide-diphossugar_trans"/>
</dbReference>
<dbReference type="SUPFAM" id="SSF51182">
    <property type="entry name" value="RmlC-like cupins"/>
    <property type="match status" value="1"/>
</dbReference>
<evidence type="ECO:0000256" key="5">
    <source>
        <dbReference type="ARBA" id="ARBA00022741"/>
    </source>
</evidence>
<evidence type="ECO:0000256" key="2">
    <source>
        <dbReference type="ARBA" id="ARBA00012387"/>
    </source>
</evidence>
<name>Q7U9V5_PARMW</name>
<dbReference type="KEGG" id="syw:SYNW0148"/>
<evidence type="ECO:0000256" key="3">
    <source>
        <dbReference type="ARBA" id="ARBA00022679"/>
    </source>
</evidence>
<dbReference type="AlphaFoldDB" id="Q7U9V5"/>
<keyword evidence="5" id="KW-0547">Nucleotide-binding</keyword>
<dbReference type="eggNOG" id="COG0662">
    <property type="taxonomic scope" value="Bacteria"/>
</dbReference>
<dbReference type="NCBIfam" id="TIGR01479">
    <property type="entry name" value="GMP_PMI"/>
    <property type="match status" value="1"/>
</dbReference>
<keyword evidence="6" id="KW-0342">GTP-binding</keyword>
<dbReference type="Pfam" id="PF00483">
    <property type="entry name" value="NTP_transferase"/>
    <property type="match status" value="1"/>
</dbReference>
<comment type="catalytic activity">
    <reaction evidence="7">
        <text>alpha-D-mannose 1-phosphate + GTP + H(+) = GDP-alpha-D-mannose + diphosphate</text>
        <dbReference type="Rhea" id="RHEA:15229"/>
        <dbReference type="ChEBI" id="CHEBI:15378"/>
        <dbReference type="ChEBI" id="CHEBI:33019"/>
        <dbReference type="ChEBI" id="CHEBI:37565"/>
        <dbReference type="ChEBI" id="CHEBI:57527"/>
        <dbReference type="ChEBI" id="CHEBI:58409"/>
        <dbReference type="EC" id="2.7.7.13"/>
    </reaction>
</comment>
<dbReference type="CDD" id="cd02509">
    <property type="entry name" value="GDP-M1P_Guanylyltransferase"/>
    <property type="match status" value="1"/>
</dbReference>
<evidence type="ECO:0000313" key="13">
    <source>
        <dbReference type="Proteomes" id="UP000001422"/>
    </source>
</evidence>
<comment type="similarity">
    <text evidence="1 8">Belongs to the mannose-6-phosphate isomerase type 2 family.</text>
</comment>
<dbReference type="EC" id="2.7.7.13" evidence="2"/>
<evidence type="ECO:0000256" key="8">
    <source>
        <dbReference type="RuleBase" id="RU004190"/>
    </source>
</evidence>
<dbReference type="InterPro" id="IPR011051">
    <property type="entry name" value="RmlC_Cupin_sf"/>
</dbReference>
<dbReference type="GO" id="GO:0009298">
    <property type="term" value="P:GDP-mannose biosynthetic process"/>
    <property type="evidence" value="ECO:0007669"/>
    <property type="project" value="TreeGrafter"/>
</dbReference>
<dbReference type="EMBL" id="BX569689">
    <property type="protein sequence ID" value="CAE06663.1"/>
    <property type="molecule type" value="Genomic_DNA"/>
</dbReference>